<dbReference type="InterPro" id="IPR036390">
    <property type="entry name" value="WH_DNA-bd_sf"/>
</dbReference>
<dbReference type="Proteomes" id="UP001239782">
    <property type="component" value="Chromosome"/>
</dbReference>
<dbReference type="PANTHER" id="PTHR24567">
    <property type="entry name" value="CRP FAMILY TRANSCRIPTIONAL REGULATORY PROTEIN"/>
    <property type="match status" value="1"/>
</dbReference>
<evidence type="ECO:0000313" key="5">
    <source>
        <dbReference type="EMBL" id="WMS88633.1"/>
    </source>
</evidence>
<dbReference type="FunFam" id="2.60.120.10:FF:000004">
    <property type="entry name" value="Fumarate/nitrate reduction transcriptional regulator Fnr"/>
    <property type="match status" value="1"/>
</dbReference>
<dbReference type="SMART" id="SM00419">
    <property type="entry name" value="HTH_CRP"/>
    <property type="match status" value="1"/>
</dbReference>
<dbReference type="InterPro" id="IPR014710">
    <property type="entry name" value="RmlC-like_jellyroll"/>
</dbReference>
<keyword evidence="6" id="KW-1185">Reference proteome</keyword>
<dbReference type="EMBL" id="CP133548">
    <property type="protein sequence ID" value="WMS88633.1"/>
    <property type="molecule type" value="Genomic_DNA"/>
</dbReference>
<keyword evidence="2" id="KW-0238">DNA-binding</keyword>
<dbReference type="PROSITE" id="PS00042">
    <property type="entry name" value="HTH_CRP_1"/>
    <property type="match status" value="1"/>
</dbReference>
<dbReference type="Pfam" id="PF13545">
    <property type="entry name" value="HTH_Crp_2"/>
    <property type="match status" value="1"/>
</dbReference>
<dbReference type="NCBIfam" id="NF008365">
    <property type="entry name" value="PRK11161.1"/>
    <property type="match status" value="1"/>
</dbReference>
<dbReference type="GO" id="GO:0003700">
    <property type="term" value="F:DNA-binding transcription factor activity"/>
    <property type="evidence" value="ECO:0007669"/>
    <property type="project" value="InterPro"/>
</dbReference>
<dbReference type="GO" id="GO:0005829">
    <property type="term" value="C:cytosol"/>
    <property type="evidence" value="ECO:0007669"/>
    <property type="project" value="TreeGrafter"/>
</dbReference>
<dbReference type="InterPro" id="IPR012318">
    <property type="entry name" value="HTH_CRP"/>
</dbReference>
<name>A0AA51RWB2_9GAMM</name>
<dbReference type="InterPro" id="IPR018335">
    <property type="entry name" value="Tscrpt_reg_HTH_Crp-type_CS"/>
</dbReference>
<dbReference type="FunFam" id="1.10.10.10:FF:000028">
    <property type="entry name" value="Fumarate/nitrate reduction transcriptional regulator Fnr"/>
    <property type="match status" value="1"/>
</dbReference>
<evidence type="ECO:0000256" key="1">
    <source>
        <dbReference type="ARBA" id="ARBA00023015"/>
    </source>
</evidence>
<dbReference type="CDD" id="cd00038">
    <property type="entry name" value="CAP_ED"/>
    <property type="match status" value="1"/>
</dbReference>
<dbReference type="PANTHER" id="PTHR24567:SF75">
    <property type="entry name" value="FUMARATE AND NITRATE REDUCTION REGULATORY PROTEIN"/>
    <property type="match status" value="1"/>
</dbReference>
<dbReference type="InterPro" id="IPR036388">
    <property type="entry name" value="WH-like_DNA-bd_sf"/>
</dbReference>
<keyword evidence="3" id="KW-0804">Transcription</keyword>
<accession>A0AA51RWB2</accession>
<dbReference type="KEGG" id="plei:Q9312_06890"/>
<dbReference type="PROSITE" id="PS51063">
    <property type="entry name" value="HTH_CRP_2"/>
    <property type="match status" value="1"/>
</dbReference>
<dbReference type="InterPro" id="IPR050397">
    <property type="entry name" value="Env_Response_Regulators"/>
</dbReference>
<evidence type="ECO:0000256" key="2">
    <source>
        <dbReference type="ARBA" id="ARBA00023125"/>
    </source>
</evidence>
<evidence type="ECO:0000259" key="4">
    <source>
        <dbReference type="PROSITE" id="PS51063"/>
    </source>
</evidence>
<dbReference type="Gene3D" id="2.60.120.10">
    <property type="entry name" value="Jelly Rolls"/>
    <property type="match status" value="1"/>
</dbReference>
<dbReference type="Gene3D" id="1.10.10.10">
    <property type="entry name" value="Winged helix-like DNA-binding domain superfamily/Winged helix DNA-binding domain"/>
    <property type="match status" value="1"/>
</dbReference>
<gene>
    <name evidence="5" type="primary">fnr</name>
    <name evidence="5" type="ORF">Q9312_06890</name>
</gene>
<dbReference type="CDD" id="cd00092">
    <property type="entry name" value="HTH_CRP"/>
    <property type="match status" value="1"/>
</dbReference>
<feature type="domain" description="HTH crp-type" evidence="4">
    <location>
        <begin position="156"/>
        <end position="229"/>
    </location>
</feature>
<dbReference type="GO" id="GO:0003677">
    <property type="term" value="F:DNA binding"/>
    <property type="evidence" value="ECO:0007669"/>
    <property type="project" value="UniProtKB-KW"/>
</dbReference>
<reference evidence="5 6" key="1">
    <citation type="submission" date="2023-08" db="EMBL/GenBank/DDBJ databases">
        <title>Pleionea litopenaei sp. nov., isolated from stomach of juvenile Litopenaeus vannamei.</title>
        <authorList>
            <person name="Rho A.M."/>
            <person name="Hwang C.Y."/>
        </authorList>
    </citation>
    <scope>NUCLEOTIDE SEQUENCE [LARGE SCALE GENOMIC DNA]</scope>
    <source>
        <strain evidence="5 6">HL-JVS1</strain>
    </source>
</reference>
<protein>
    <submittedName>
        <fullName evidence="5">Fumarate/nitrate reduction transcriptional regulator Fnr</fullName>
    </submittedName>
</protein>
<dbReference type="SUPFAM" id="SSF51206">
    <property type="entry name" value="cAMP-binding domain-like"/>
    <property type="match status" value="1"/>
</dbReference>
<dbReference type="SMART" id="SM00100">
    <property type="entry name" value="cNMP"/>
    <property type="match status" value="1"/>
</dbReference>
<dbReference type="RefSeq" id="WP_309203851.1">
    <property type="nucleotide sequence ID" value="NZ_CP133548.1"/>
</dbReference>
<sequence>MTRQPPKYEVRCQSCSISRLCLPVMLAEAEVEHLDSIVERSRPLRKGEQLFSANDAFEAVYAIRSGSLKSYTISEDGIEQITGFHLPGEIVGLDAINDGQHPSFAKALETASICAIPFEKLETLARQMPALQSQLFKVMSQEIREDQELMMLLNKKAADERLAAFMINLSQRFGRRGLSSSAFRLTMTRSDIGNYLGLAVETVSRLLTRFQSNELIAVQDKEISILNVEELSAMAGTRCHLSPLT</sequence>
<organism evidence="5 6">
    <name type="scientific">Pleionea litopenaei</name>
    <dbReference type="NCBI Taxonomy" id="3070815"/>
    <lineage>
        <taxon>Bacteria</taxon>
        <taxon>Pseudomonadati</taxon>
        <taxon>Pseudomonadota</taxon>
        <taxon>Gammaproteobacteria</taxon>
        <taxon>Oceanospirillales</taxon>
        <taxon>Pleioneaceae</taxon>
        <taxon>Pleionea</taxon>
    </lineage>
</organism>
<proteinExistence type="predicted"/>
<dbReference type="InterPro" id="IPR018490">
    <property type="entry name" value="cNMP-bd_dom_sf"/>
</dbReference>
<evidence type="ECO:0000313" key="6">
    <source>
        <dbReference type="Proteomes" id="UP001239782"/>
    </source>
</evidence>
<keyword evidence="1" id="KW-0805">Transcription regulation</keyword>
<dbReference type="SUPFAM" id="SSF46785">
    <property type="entry name" value="Winged helix' DNA-binding domain"/>
    <property type="match status" value="1"/>
</dbReference>
<dbReference type="InterPro" id="IPR000595">
    <property type="entry name" value="cNMP-bd_dom"/>
</dbReference>
<dbReference type="Pfam" id="PF00027">
    <property type="entry name" value="cNMP_binding"/>
    <property type="match status" value="1"/>
</dbReference>
<dbReference type="PRINTS" id="PR00034">
    <property type="entry name" value="HTHCRP"/>
</dbReference>
<evidence type="ECO:0000256" key="3">
    <source>
        <dbReference type="ARBA" id="ARBA00023163"/>
    </source>
</evidence>
<dbReference type="AlphaFoldDB" id="A0AA51RWB2"/>